<name>A0A1Q2YDI9_9ASCO</name>
<feature type="compositionally biased region" description="Basic and acidic residues" evidence="1">
    <location>
        <begin position="1"/>
        <end position="11"/>
    </location>
</feature>
<protein>
    <submittedName>
        <fullName evidence="2">Uncharacterized protein</fullName>
    </submittedName>
</protein>
<keyword evidence="3" id="KW-1185">Reference proteome</keyword>
<accession>A0A1Q2YDI9</accession>
<sequence>MPGTDGGDRSAAELGTHTVDGLGLKNGDMLMLKYTASSGNEAAGQSISGKMGGSESIGISKVIDGSAAATPTKAGAKQSPLDDELDKDPGGPQHQTPLLPCLRGRAEREGEQEGGRVELHPAIEAVGLRHQQEVSCRPRAVAKGHLLQVPAVGNHIAASGVPHGGPRRVREQRHGEQLYQCVAAERRAAGRPATRPLLPLRQDTARY</sequence>
<gene>
    <name evidence="2" type="ORF">PMKS-001036</name>
</gene>
<evidence type="ECO:0000313" key="2">
    <source>
        <dbReference type="EMBL" id="GAV27568.1"/>
    </source>
</evidence>
<reference evidence="2 3" key="1">
    <citation type="submission" date="2016-08" db="EMBL/GenBank/DDBJ databases">
        <title>Whole genome shotgun sequence of Pichia membranifaciens KS47-1.</title>
        <authorList>
            <person name="Konishi M."/>
            <person name="Ishida M."/>
            <person name="Arakawa T."/>
            <person name="Kato Y."/>
            <person name="Horiuchi J."/>
        </authorList>
    </citation>
    <scope>NUCLEOTIDE SEQUENCE [LARGE SCALE GENOMIC DNA]</scope>
    <source>
        <strain evidence="2 3">KS47-1</strain>
    </source>
</reference>
<comment type="caution">
    <text evidence="2">The sequence shown here is derived from an EMBL/GenBank/DDBJ whole genome shotgun (WGS) entry which is preliminary data.</text>
</comment>
<dbReference type="EMBL" id="BDGI01000041">
    <property type="protein sequence ID" value="GAV27568.1"/>
    <property type="molecule type" value="Genomic_DNA"/>
</dbReference>
<evidence type="ECO:0000256" key="1">
    <source>
        <dbReference type="SAM" id="MobiDB-lite"/>
    </source>
</evidence>
<dbReference type="OrthoDB" id="10251089at2759"/>
<feature type="region of interest" description="Disordered" evidence="1">
    <location>
        <begin position="1"/>
        <end position="24"/>
    </location>
</feature>
<dbReference type="AlphaFoldDB" id="A0A1Q2YDI9"/>
<organism evidence="2 3">
    <name type="scientific">Pichia membranifaciens</name>
    <dbReference type="NCBI Taxonomy" id="4926"/>
    <lineage>
        <taxon>Eukaryota</taxon>
        <taxon>Fungi</taxon>
        <taxon>Dikarya</taxon>
        <taxon>Ascomycota</taxon>
        <taxon>Saccharomycotina</taxon>
        <taxon>Pichiomycetes</taxon>
        <taxon>Pichiales</taxon>
        <taxon>Pichiaceae</taxon>
        <taxon>Pichia</taxon>
    </lineage>
</organism>
<proteinExistence type="predicted"/>
<feature type="region of interest" description="Disordered" evidence="1">
    <location>
        <begin position="67"/>
        <end position="115"/>
    </location>
</feature>
<evidence type="ECO:0000313" key="3">
    <source>
        <dbReference type="Proteomes" id="UP000186136"/>
    </source>
</evidence>
<feature type="compositionally biased region" description="Basic and acidic residues" evidence="1">
    <location>
        <begin position="104"/>
        <end position="115"/>
    </location>
</feature>
<dbReference type="Proteomes" id="UP000186136">
    <property type="component" value="Unassembled WGS sequence"/>
</dbReference>